<feature type="domain" description="Uncharacterized protein TP-0789" evidence="2">
    <location>
        <begin position="67"/>
        <end position="248"/>
    </location>
</feature>
<dbReference type="AlphaFoldDB" id="A0A4Q7PEI9"/>
<evidence type="ECO:0000313" key="4">
    <source>
        <dbReference type="Proteomes" id="UP000292209"/>
    </source>
</evidence>
<evidence type="ECO:0000313" key="3">
    <source>
        <dbReference type="EMBL" id="RZS97262.1"/>
    </source>
</evidence>
<dbReference type="Pfam" id="PF17131">
    <property type="entry name" value="LolA_like"/>
    <property type="match status" value="1"/>
</dbReference>
<organism evidence="3 4">
    <name type="scientific">Cecembia calidifontis</name>
    <dbReference type="NCBI Taxonomy" id="1187080"/>
    <lineage>
        <taxon>Bacteria</taxon>
        <taxon>Pseudomonadati</taxon>
        <taxon>Bacteroidota</taxon>
        <taxon>Cytophagia</taxon>
        <taxon>Cytophagales</taxon>
        <taxon>Cyclobacteriaceae</taxon>
        <taxon>Cecembia</taxon>
    </lineage>
</organism>
<evidence type="ECO:0000256" key="1">
    <source>
        <dbReference type="SAM" id="SignalP"/>
    </source>
</evidence>
<accession>A0A4Q7PEI9</accession>
<keyword evidence="4" id="KW-1185">Reference proteome</keyword>
<feature type="chain" id="PRO_5020656696" evidence="1">
    <location>
        <begin position="24"/>
        <end position="251"/>
    </location>
</feature>
<feature type="signal peptide" evidence="1">
    <location>
        <begin position="1"/>
        <end position="23"/>
    </location>
</feature>
<sequence>MKYFLKTCGLVFFFSLLFFSSHGQDAREIVEKMDKKMRGETMIVEMEMDIVRPRFSRTIGIKSWSKGQDYSMILITAPARDKGTSFLKRQKEIWNWVPNIERTIKLPPSMMAQSWMGSDFTNDDLVRESSIINDYNHKIIGTETIEGYVCHKIEMIPKPNAAVVFGRILIWITKDSYLQMKAENFDEYGGLVSTVYGHQIKKMHDREIPTVLEMIPADKPGHKTVLRYIQLEFDRPIEDGFFSVQRMKDLR</sequence>
<evidence type="ECO:0000259" key="2">
    <source>
        <dbReference type="Pfam" id="PF17131"/>
    </source>
</evidence>
<dbReference type="EMBL" id="SGXG01000001">
    <property type="protein sequence ID" value="RZS97262.1"/>
    <property type="molecule type" value="Genomic_DNA"/>
</dbReference>
<gene>
    <name evidence="3" type="ORF">BC751_2865</name>
</gene>
<dbReference type="CDD" id="cd16329">
    <property type="entry name" value="LolA_like"/>
    <property type="match status" value="1"/>
</dbReference>
<dbReference type="Gene3D" id="2.50.20.10">
    <property type="entry name" value="Lipoprotein localisation LolA/LolB/LppX"/>
    <property type="match status" value="1"/>
</dbReference>
<keyword evidence="1" id="KW-0732">Signal</keyword>
<dbReference type="OrthoDB" id="9803781at2"/>
<dbReference type="InterPro" id="IPR033399">
    <property type="entry name" value="TP_0789-like"/>
</dbReference>
<protein>
    <submittedName>
        <fullName evidence="3">Outer membrane lipoprotein-sorting protein</fullName>
    </submittedName>
</protein>
<comment type="caution">
    <text evidence="3">The sequence shown here is derived from an EMBL/GenBank/DDBJ whole genome shotgun (WGS) entry which is preliminary data.</text>
</comment>
<keyword evidence="3" id="KW-0449">Lipoprotein</keyword>
<dbReference type="Proteomes" id="UP000292209">
    <property type="component" value="Unassembled WGS sequence"/>
</dbReference>
<reference evidence="3 4" key="1">
    <citation type="submission" date="2019-02" db="EMBL/GenBank/DDBJ databases">
        <title>Genomic Encyclopedia of Archaeal and Bacterial Type Strains, Phase II (KMG-II): from individual species to whole genera.</title>
        <authorList>
            <person name="Goeker M."/>
        </authorList>
    </citation>
    <scope>NUCLEOTIDE SEQUENCE [LARGE SCALE GENOMIC DNA]</scope>
    <source>
        <strain evidence="3 4">DSM 21411</strain>
    </source>
</reference>
<name>A0A4Q7PEI9_9BACT</name>
<dbReference type="RefSeq" id="WP_130276073.1">
    <property type="nucleotide sequence ID" value="NZ_SGXG01000001.1"/>
</dbReference>
<proteinExistence type="predicted"/>